<dbReference type="InterPro" id="IPR028978">
    <property type="entry name" value="Chorismate_lyase_/UTRA_dom_sf"/>
</dbReference>
<dbReference type="Pfam" id="PF00392">
    <property type="entry name" value="GntR"/>
    <property type="match status" value="1"/>
</dbReference>
<dbReference type="Proteomes" id="UP000002484">
    <property type="component" value="Chromosome"/>
</dbReference>
<dbReference type="InParanoid" id="E3IVX3"/>
<dbReference type="EMBL" id="CP002299">
    <property type="protein sequence ID" value="ADP84901.1"/>
    <property type="molecule type" value="Genomic_DNA"/>
</dbReference>
<keyword evidence="3" id="KW-0804">Transcription</keyword>
<dbReference type="GO" id="GO:0045892">
    <property type="term" value="P:negative regulation of DNA-templated transcription"/>
    <property type="evidence" value="ECO:0007669"/>
    <property type="project" value="TreeGrafter"/>
</dbReference>
<dbReference type="GO" id="GO:0003677">
    <property type="term" value="F:DNA binding"/>
    <property type="evidence" value="ECO:0007669"/>
    <property type="project" value="UniProtKB-KW"/>
</dbReference>
<evidence type="ECO:0000259" key="4">
    <source>
        <dbReference type="PROSITE" id="PS50949"/>
    </source>
</evidence>
<dbReference type="SMART" id="SM00866">
    <property type="entry name" value="UTRA"/>
    <property type="match status" value="1"/>
</dbReference>
<dbReference type="STRING" id="298654.FraEuI1c_6933"/>
<dbReference type="InterPro" id="IPR050679">
    <property type="entry name" value="Bact_HTH_transcr_reg"/>
</dbReference>
<gene>
    <name evidence="5" type="ordered locus">FraEuI1c_6933</name>
</gene>
<dbReference type="PANTHER" id="PTHR44846:SF17">
    <property type="entry name" value="GNTR-FAMILY TRANSCRIPTIONAL REGULATOR"/>
    <property type="match status" value="1"/>
</dbReference>
<dbReference type="InterPro" id="IPR036390">
    <property type="entry name" value="WH_DNA-bd_sf"/>
</dbReference>
<protein>
    <submittedName>
        <fullName evidence="5">Transcriptional regulator, GntR family</fullName>
    </submittedName>
</protein>
<dbReference type="AlphaFoldDB" id="E3IVX3"/>
<evidence type="ECO:0000313" key="6">
    <source>
        <dbReference type="Proteomes" id="UP000002484"/>
    </source>
</evidence>
<dbReference type="InterPro" id="IPR000524">
    <property type="entry name" value="Tscrpt_reg_HTH_GntR"/>
</dbReference>
<dbReference type="PANTHER" id="PTHR44846">
    <property type="entry name" value="MANNOSYL-D-GLYCERATE TRANSPORT/METABOLISM SYSTEM REPRESSOR MNGR-RELATED"/>
    <property type="match status" value="1"/>
</dbReference>
<dbReference type="HOGENOM" id="CLU_063236_8_1_11"/>
<sequence length="252" mass="27193">MTDRGGGRHTYQAIAWEIREQIAQGVLRAGDPIPSLPALRRDRGISNPTAQAAVRLLKSWGLVEGRPDLGTFVREVRPVVHLMTEMTLPGQDGSRRTWREIVEESGRVGTQRVTGAGHAAAPVDVADAFGLDADALVAWRQRLLLVDDEVAQVCTSYYPDAVVAAVPELLVAERLPSSAMELMARAGFVIARGGLDTVFARAATEDEAAALGTDVGAPVTEAFRVARDEAATVVLVERMVSDGARLRQAWRF</sequence>
<feature type="domain" description="HTH gntR-type" evidence="4">
    <location>
        <begin position="8"/>
        <end position="76"/>
    </location>
</feature>
<accession>E3IVX3</accession>
<organism evidence="5 6">
    <name type="scientific">Pseudofrankia inefficax (strain DSM 45817 / CECT 9037 / DDB 130130 / EuI1c)</name>
    <name type="common">Frankia inefficax</name>
    <dbReference type="NCBI Taxonomy" id="298654"/>
    <lineage>
        <taxon>Bacteria</taxon>
        <taxon>Bacillati</taxon>
        <taxon>Actinomycetota</taxon>
        <taxon>Actinomycetes</taxon>
        <taxon>Frankiales</taxon>
        <taxon>Frankiaceae</taxon>
        <taxon>Pseudofrankia</taxon>
    </lineage>
</organism>
<proteinExistence type="predicted"/>
<keyword evidence="1" id="KW-0805">Transcription regulation</keyword>
<evidence type="ECO:0000313" key="5">
    <source>
        <dbReference type="EMBL" id="ADP84901.1"/>
    </source>
</evidence>
<dbReference type="Gene3D" id="3.40.1410.10">
    <property type="entry name" value="Chorismate lyase-like"/>
    <property type="match status" value="1"/>
</dbReference>
<dbReference type="InterPro" id="IPR011663">
    <property type="entry name" value="UTRA"/>
</dbReference>
<name>E3IVX3_PSEI1</name>
<dbReference type="Gene3D" id="1.10.10.10">
    <property type="entry name" value="Winged helix-like DNA-binding domain superfamily/Winged helix DNA-binding domain"/>
    <property type="match status" value="1"/>
</dbReference>
<keyword evidence="6" id="KW-1185">Reference proteome</keyword>
<dbReference type="SUPFAM" id="SSF46785">
    <property type="entry name" value="Winged helix' DNA-binding domain"/>
    <property type="match status" value="1"/>
</dbReference>
<dbReference type="Pfam" id="PF07702">
    <property type="entry name" value="UTRA"/>
    <property type="match status" value="1"/>
</dbReference>
<evidence type="ECO:0000256" key="3">
    <source>
        <dbReference type="ARBA" id="ARBA00023163"/>
    </source>
</evidence>
<dbReference type="KEGG" id="fri:FraEuI1c_6933"/>
<reference evidence="5 6" key="1">
    <citation type="submission" date="2010-10" db="EMBL/GenBank/DDBJ databases">
        <title>Complete sequence of Frankia sp. EuI1c.</title>
        <authorList>
            <consortium name="US DOE Joint Genome Institute"/>
            <person name="Lucas S."/>
            <person name="Copeland A."/>
            <person name="Lapidus A."/>
            <person name="Cheng J.-F."/>
            <person name="Bruce D."/>
            <person name="Goodwin L."/>
            <person name="Pitluck S."/>
            <person name="Chertkov O."/>
            <person name="Detter J.C."/>
            <person name="Han C."/>
            <person name="Tapia R."/>
            <person name="Land M."/>
            <person name="Hauser L."/>
            <person name="Jeffries C."/>
            <person name="Kyrpides N."/>
            <person name="Ivanova N."/>
            <person name="Mikhailova N."/>
            <person name="Beauchemin N."/>
            <person name="Sen A."/>
            <person name="Sur S.A."/>
            <person name="Gtari M."/>
            <person name="Wall L."/>
            <person name="Tisa L."/>
            <person name="Woyke T."/>
        </authorList>
    </citation>
    <scope>NUCLEOTIDE SEQUENCE [LARGE SCALE GENOMIC DNA]</scope>
    <source>
        <strain evidence="6">DSM 45817 / CECT 9037 / EuI1c</strain>
    </source>
</reference>
<dbReference type="GO" id="GO:0003700">
    <property type="term" value="F:DNA-binding transcription factor activity"/>
    <property type="evidence" value="ECO:0007669"/>
    <property type="project" value="InterPro"/>
</dbReference>
<evidence type="ECO:0000256" key="1">
    <source>
        <dbReference type="ARBA" id="ARBA00023015"/>
    </source>
</evidence>
<dbReference type="SUPFAM" id="SSF64288">
    <property type="entry name" value="Chorismate lyase-like"/>
    <property type="match status" value="1"/>
</dbReference>
<dbReference type="PROSITE" id="PS50949">
    <property type="entry name" value="HTH_GNTR"/>
    <property type="match status" value="1"/>
</dbReference>
<keyword evidence="2" id="KW-0238">DNA-binding</keyword>
<evidence type="ECO:0000256" key="2">
    <source>
        <dbReference type="ARBA" id="ARBA00023125"/>
    </source>
</evidence>
<dbReference type="SMART" id="SM00345">
    <property type="entry name" value="HTH_GNTR"/>
    <property type="match status" value="1"/>
</dbReference>
<dbReference type="RefSeq" id="WP_013428012.1">
    <property type="nucleotide sequence ID" value="NC_014666.1"/>
</dbReference>
<dbReference type="OrthoDB" id="3192286at2"/>
<dbReference type="eggNOG" id="COG2188">
    <property type="taxonomic scope" value="Bacteria"/>
</dbReference>
<dbReference type="InterPro" id="IPR036388">
    <property type="entry name" value="WH-like_DNA-bd_sf"/>
</dbReference>